<keyword evidence="2" id="KW-1185">Reference proteome</keyword>
<proteinExistence type="predicted"/>
<organism evidence="1 2">
    <name type="scientific">Colletotrichum orbiculare (strain 104-T / ATCC 96160 / CBS 514.97 / LARS 414 / MAFF 240422)</name>
    <name type="common">Cucumber anthracnose fungus</name>
    <name type="synonym">Colletotrichum lagenarium</name>
    <dbReference type="NCBI Taxonomy" id="1213857"/>
    <lineage>
        <taxon>Eukaryota</taxon>
        <taxon>Fungi</taxon>
        <taxon>Dikarya</taxon>
        <taxon>Ascomycota</taxon>
        <taxon>Pezizomycotina</taxon>
        <taxon>Sordariomycetes</taxon>
        <taxon>Hypocreomycetidae</taxon>
        <taxon>Glomerellales</taxon>
        <taxon>Glomerellaceae</taxon>
        <taxon>Colletotrichum</taxon>
        <taxon>Colletotrichum orbiculare species complex</taxon>
    </lineage>
</organism>
<accession>A0A484GB64</accession>
<evidence type="ECO:0000313" key="1">
    <source>
        <dbReference type="EMBL" id="TDZ27067.1"/>
    </source>
</evidence>
<name>A0A484GB64_COLOR</name>
<protein>
    <submittedName>
        <fullName evidence="1">Uncharacterized protein</fullName>
    </submittedName>
</protein>
<reference evidence="2" key="1">
    <citation type="journal article" date="2013" name="New Phytol.">
        <title>Comparative genomic and transcriptomic analyses reveal the hemibiotrophic stage shift of Colletotrichum fungi.</title>
        <authorList>
            <person name="Gan P."/>
            <person name="Ikeda K."/>
            <person name="Irieda H."/>
            <person name="Narusaka M."/>
            <person name="O'Connell R.J."/>
            <person name="Narusaka Y."/>
            <person name="Takano Y."/>
            <person name="Kubo Y."/>
            <person name="Shirasu K."/>
        </authorList>
    </citation>
    <scope>NUCLEOTIDE SEQUENCE [LARGE SCALE GENOMIC DNA]</scope>
    <source>
        <strain evidence="2">104-T / ATCC 96160 / CBS 514.97 / LARS 414 / MAFF 240422</strain>
    </source>
</reference>
<dbReference type="AlphaFoldDB" id="A0A484GB64"/>
<comment type="caution">
    <text evidence="1">The sequence shown here is derived from an EMBL/GenBank/DDBJ whole genome shotgun (WGS) entry which is preliminary data.</text>
</comment>
<evidence type="ECO:0000313" key="2">
    <source>
        <dbReference type="Proteomes" id="UP000014480"/>
    </source>
</evidence>
<gene>
    <name evidence="1" type="ORF">Cob_v000553</name>
</gene>
<sequence length="188" mass="20646">MVDVLPSSRFRDGGKPCHLNTPSSNFPHHTTPFWDPSTILRIQSTDSARPYGQSTILVDEEKGHHYRHLKDGAAQKTSFGARGPSRPVSSWLLSTVGPLGRLSFRLALLSLHLPTTSPRPVRDLFLSYTHFHTNLPPAEVNHRLSPGSSASLSLPVHLVFSSAVCSLILSSVDSAVVVTAIRHSYQFF</sequence>
<reference evidence="2" key="2">
    <citation type="journal article" date="2019" name="Mol. Plant Microbe Interact.">
        <title>Genome sequence resources for four phytopathogenic fungi from the Colletotrichum orbiculare species complex.</title>
        <authorList>
            <person name="Gan P."/>
            <person name="Tsushima A."/>
            <person name="Narusaka M."/>
            <person name="Narusaka Y."/>
            <person name="Takano Y."/>
            <person name="Kubo Y."/>
            <person name="Shirasu K."/>
        </authorList>
    </citation>
    <scope>GENOME REANNOTATION</scope>
    <source>
        <strain evidence="2">104-T / ATCC 96160 / CBS 514.97 / LARS 414 / MAFF 240422</strain>
    </source>
</reference>
<dbReference type="Proteomes" id="UP000014480">
    <property type="component" value="Unassembled WGS sequence"/>
</dbReference>
<dbReference type="EMBL" id="AMCV02000001">
    <property type="protein sequence ID" value="TDZ27067.1"/>
    <property type="molecule type" value="Genomic_DNA"/>
</dbReference>